<evidence type="ECO:0000313" key="5">
    <source>
        <dbReference type="Proteomes" id="UP000014760"/>
    </source>
</evidence>
<dbReference type="InterPro" id="IPR029048">
    <property type="entry name" value="HSP70_C_sf"/>
</dbReference>
<dbReference type="PANTHER" id="PTHR21727:SF0">
    <property type="entry name" value="MRNA (2'-O-METHYLADENOSINE-N(6)-)-METHYLTRANSFERASE"/>
    <property type="match status" value="1"/>
</dbReference>
<evidence type="ECO:0000259" key="2">
    <source>
        <dbReference type="PROSITE" id="PS50020"/>
    </source>
</evidence>
<evidence type="ECO:0000313" key="4">
    <source>
        <dbReference type="EnsemblMetazoa" id="CapteP219923"/>
    </source>
</evidence>
<dbReference type="Proteomes" id="UP000014760">
    <property type="component" value="Unassembled WGS sequence"/>
</dbReference>
<dbReference type="Gene3D" id="1.20.1270.10">
    <property type="match status" value="1"/>
</dbReference>
<dbReference type="AlphaFoldDB" id="R7U274"/>
<name>R7U274_CAPTE</name>
<gene>
    <name evidence="3" type="ORF">CAPTEDRAFT_219923</name>
</gene>
<feature type="domain" description="WW" evidence="2">
    <location>
        <begin position="46"/>
        <end position="80"/>
    </location>
</feature>
<accession>R7U274</accession>
<feature type="compositionally biased region" description="Pro residues" evidence="1">
    <location>
        <begin position="1"/>
        <end position="30"/>
    </location>
</feature>
<organism evidence="3">
    <name type="scientific">Capitella teleta</name>
    <name type="common">Polychaete worm</name>
    <dbReference type="NCBI Taxonomy" id="283909"/>
    <lineage>
        <taxon>Eukaryota</taxon>
        <taxon>Metazoa</taxon>
        <taxon>Spiralia</taxon>
        <taxon>Lophotrochozoa</taxon>
        <taxon>Annelida</taxon>
        <taxon>Polychaeta</taxon>
        <taxon>Sedentaria</taxon>
        <taxon>Scolecida</taxon>
        <taxon>Capitellidae</taxon>
        <taxon>Capitella</taxon>
    </lineage>
</organism>
<dbReference type="OrthoDB" id="193787at2759"/>
<dbReference type="OMA" id="ANENHRS"/>
<feature type="compositionally biased region" description="Polar residues" evidence="1">
    <location>
        <begin position="101"/>
        <end position="115"/>
    </location>
</feature>
<dbReference type="GO" id="GO:0016422">
    <property type="term" value="F:mRNA (2'-O-methyladenosine-N6-)-methyltransferase activity"/>
    <property type="evidence" value="ECO:0007669"/>
    <property type="project" value="InterPro"/>
</dbReference>
<dbReference type="GO" id="GO:0099122">
    <property type="term" value="F:RNA polymerase II C-terminal domain binding"/>
    <property type="evidence" value="ECO:0007669"/>
    <property type="project" value="InterPro"/>
</dbReference>
<dbReference type="SUPFAM" id="SSF51045">
    <property type="entry name" value="WW domain"/>
    <property type="match status" value="1"/>
</dbReference>
<dbReference type="InterPro" id="IPR036020">
    <property type="entry name" value="WW_dom_sf"/>
</dbReference>
<dbReference type="GO" id="GO:0005634">
    <property type="term" value="C:nucleus"/>
    <property type="evidence" value="ECO:0007669"/>
    <property type="project" value="TreeGrafter"/>
</dbReference>
<dbReference type="HOGENOM" id="CLU_014369_0_0_1"/>
<proteinExistence type="predicted"/>
<keyword evidence="5" id="KW-1185">Reference proteome</keyword>
<reference evidence="3 5" key="2">
    <citation type="journal article" date="2013" name="Nature">
        <title>Insights into bilaterian evolution from three spiralian genomes.</title>
        <authorList>
            <person name="Simakov O."/>
            <person name="Marletaz F."/>
            <person name="Cho S.J."/>
            <person name="Edsinger-Gonzales E."/>
            <person name="Havlak P."/>
            <person name="Hellsten U."/>
            <person name="Kuo D.H."/>
            <person name="Larsson T."/>
            <person name="Lv J."/>
            <person name="Arendt D."/>
            <person name="Savage R."/>
            <person name="Osoegawa K."/>
            <person name="de Jong P."/>
            <person name="Grimwood J."/>
            <person name="Chapman J.A."/>
            <person name="Shapiro H."/>
            <person name="Aerts A."/>
            <person name="Otillar R.P."/>
            <person name="Terry A.Y."/>
            <person name="Boore J.L."/>
            <person name="Grigoriev I.V."/>
            <person name="Lindberg D.R."/>
            <person name="Seaver E.C."/>
            <person name="Weisblat D.A."/>
            <person name="Putnam N.H."/>
            <person name="Rokhsar D.S."/>
        </authorList>
    </citation>
    <scope>NUCLEOTIDE SEQUENCE</scope>
    <source>
        <strain evidence="3 5">I ESC-2004</strain>
    </source>
</reference>
<dbReference type="EMBL" id="KB306169">
    <property type="protein sequence ID" value="ELU00100.1"/>
    <property type="molecule type" value="Genomic_DNA"/>
</dbReference>
<dbReference type="Gene3D" id="2.20.70.10">
    <property type="match status" value="1"/>
</dbReference>
<dbReference type="InterPro" id="IPR039881">
    <property type="entry name" value="PCIF1-like"/>
</dbReference>
<sequence length="649" mass="74406">MNNPSLPPPPQASGIPPGPQTPGIRPPPGMLSPAQPGDPVHDLPHDLLEAGWRRFWSRREGRPYFFNKVSNESRWEIPGQDAFTDSDPLGIDASPAPMPSRSLSIDTAMPSTSNGVGMKRRSSEDPNLMSPAKKISFSYSPYWNFDIPTNVMIWERKPCYLPPPHPEIELLRTQLMSKLRIQYKDLCRNREKIEPPRESFNRWLLERKVIDKGHDPVLPCLCTPEVSPSMYREIMHDIPMKVVKCKYFNETKRQLSKYAQAAKELMDSRSASAESRKLVKWQVEDVIQWLQRTENASYADYDSRLVHLKKQCQPHIMEVAKSSVEGICLKMYNTAVDHVKKIHERHWEILAEMKIYPSTTGPPPPRRNIPCYPIQMVIPAPRMSGIEHHIEGDVVSLRFKSEHLIKVNTSHFHKLEQLYRCNCRDDPKFENFLPRVWCLLRRYHTYFGLSADEGSGLQGALPVPVFECLHRVFNVTFECFASPLNCYFKQYCSAFVDTDGYFGSRGPLLDFSPTSGSFEANPPFGEELMEAMVDHFESLLSESNDPLSFIVFVPDWRDPPTEALMRLESSRFKRKQATVVAYEHEYRQGFQHIVNKADTNIRASHGTVIIFLQNEAGFNKWGPTRERLNELLLAYNPQIKDATAPSSAT</sequence>
<evidence type="ECO:0000256" key="1">
    <source>
        <dbReference type="SAM" id="MobiDB-lite"/>
    </source>
</evidence>
<dbReference type="CDD" id="cd00201">
    <property type="entry name" value="WW"/>
    <property type="match status" value="1"/>
</dbReference>
<dbReference type="Pfam" id="PF00397">
    <property type="entry name" value="WW"/>
    <property type="match status" value="1"/>
</dbReference>
<dbReference type="PROSITE" id="PS01159">
    <property type="entry name" value="WW_DOMAIN_1"/>
    <property type="match status" value="1"/>
</dbReference>
<feature type="region of interest" description="Disordered" evidence="1">
    <location>
        <begin position="1"/>
        <end position="44"/>
    </location>
</feature>
<evidence type="ECO:0000313" key="3">
    <source>
        <dbReference type="EMBL" id="ELU00100.1"/>
    </source>
</evidence>
<reference evidence="4" key="3">
    <citation type="submission" date="2015-06" db="UniProtKB">
        <authorList>
            <consortium name="EnsemblMetazoa"/>
        </authorList>
    </citation>
    <scope>IDENTIFICATION</scope>
</reference>
<feature type="region of interest" description="Disordered" evidence="1">
    <location>
        <begin position="98"/>
        <end position="127"/>
    </location>
</feature>
<dbReference type="FunCoup" id="R7U274">
    <property type="interactions" value="1767"/>
</dbReference>
<dbReference type="PANTHER" id="PTHR21727">
    <property type="entry name" value="PHOSPHORYLATED CTD INTERACTING FACTOR 1"/>
    <property type="match status" value="1"/>
</dbReference>
<dbReference type="InterPro" id="IPR022035">
    <property type="entry name" value="PCIF1_WW"/>
</dbReference>
<dbReference type="Pfam" id="PF12237">
    <property type="entry name" value="PCIF1_WW"/>
    <property type="match status" value="1"/>
</dbReference>
<dbReference type="InterPro" id="IPR001202">
    <property type="entry name" value="WW_dom"/>
</dbReference>
<protein>
    <recommendedName>
        <fullName evidence="2">WW domain-containing protein</fullName>
    </recommendedName>
</protein>
<reference evidence="5" key="1">
    <citation type="submission" date="2012-12" db="EMBL/GenBank/DDBJ databases">
        <authorList>
            <person name="Hellsten U."/>
            <person name="Grimwood J."/>
            <person name="Chapman J.A."/>
            <person name="Shapiro H."/>
            <person name="Aerts A."/>
            <person name="Otillar R.P."/>
            <person name="Terry A.Y."/>
            <person name="Boore J.L."/>
            <person name="Simakov O."/>
            <person name="Marletaz F."/>
            <person name="Cho S.-J."/>
            <person name="Edsinger-Gonzales E."/>
            <person name="Havlak P."/>
            <person name="Kuo D.-H."/>
            <person name="Larsson T."/>
            <person name="Lv J."/>
            <person name="Arendt D."/>
            <person name="Savage R."/>
            <person name="Osoegawa K."/>
            <person name="de Jong P."/>
            <person name="Lindberg D.R."/>
            <person name="Seaver E.C."/>
            <person name="Weisblat D.A."/>
            <person name="Putnam N.H."/>
            <person name="Grigoriev I.V."/>
            <person name="Rokhsar D.S."/>
        </authorList>
    </citation>
    <scope>NUCLEOTIDE SEQUENCE</scope>
    <source>
        <strain evidence="5">I ESC-2004</strain>
    </source>
</reference>
<dbReference type="PROSITE" id="PS50020">
    <property type="entry name" value="WW_DOMAIN_2"/>
    <property type="match status" value="1"/>
</dbReference>
<dbReference type="SMART" id="SM00456">
    <property type="entry name" value="WW"/>
    <property type="match status" value="1"/>
</dbReference>
<dbReference type="EMBL" id="AMQN01009771">
    <property type="status" value="NOT_ANNOTATED_CDS"/>
    <property type="molecule type" value="Genomic_DNA"/>
</dbReference>
<dbReference type="EnsemblMetazoa" id="CapteT219923">
    <property type="protein sequence ID" value="CapteP219923"/>
    <property type="gene ID" value="CapteG219923"/>
</dbReference>